<gene>
    <name evidence="1" type="ORF">PHMEG_0003624</name>
</gene>
<sequence length="75" mass="8108">MPLTNAQLRAEIDRLNQTMADRSKVPNNLPNFTGKRSDDLFQIENACRINGIQVEDASARLPGIAGSAIEKPASG</sequence>
<name>A0A225WXI4_9STRA</name>
<comment type="caution">
    <text evidence="1">The sequence shown here is derived from an EMBL/GenBank/DDBJ whole genome shotgun (WGS) entry which is preliminary data.</text>
</comment>
<keyword evidence="2" id="KW-1185">Reference proteome</keyword>
<reference evidence="2" key="1">
    <citation type="submission" date="2017-03" db="EMBL/GenBank/DDBJ databases">
        <title>Phytopthora megakarya and P. palmivora, two closely related causual agents of cacao black pod achieved similar genome size and gene model numbers by different mechanisms.</title>
        <authorList>
            <person name="Ali S."/>
            <person name="Shao J."/>
            <person name="Larry D.J."/>
            <person name="Kronmiller B."/>
            <person name="Shen D."/>
            <person name="Strem M.D."/>
            <person name="Melnick R.L."/>
            <person name="Guiltinan M.J."/>
            <person name="Tyler B.M."/>
            <person name="Meinhardt L.W."/>
            <person name="Bailey B.A."/>
        </authorList>
    </citation>
    <scope>NUCLEOTIDE SEQUENCE [LARGE SCALE GENOMIC DNA]</scope>
    <source>
        <strain evidence="2">zdho120</strain>
    </source>
</reference>
<protein>
    <submittedName>
        <fullName evidence="1">Uncharacterized protein</fullName>
    </submittedName>
</protein>
<proteinExistence type="predicted"/>
<organism evidence="1 2">
    <name type="scientific">Phytophthora megakarya</name>
    <dbReference type="NCBI Taxonomy" id="4795"/>
    <lineage>
        <taxon>Eukaryota</taxon>
        <taxon>Sar</taxon>
        <taxon>Stramenopiles</taxon>
        <taxon>Oomycota</taxon>
        <taxon>Peronosporomycetes</taxon>
        <taxon>Peronosporales</taxon>
        <taxon>Peronosporaceae</taxon>
        <taxon>Phytophthora</taxon>
    </lineage>
</organism>
<dbReference type="Proteomes" id="UP000198211">
    <property type="component" value="Unassembled WGS sequence"/>
</dbReference>
<evidence type="ECO:0000313" key="2">
    <source>
        <dbReference type="Proteomes" id="UP000198211"/>
    </source>
</evidence>
<dbReference type="OrthoDB" id="93564at2759"/>
<accession>A0A225WXI4</accession>
<dbReference type="AlphaFoldDB" id="A0A225WXI4"/>
<dbReference type="EMBL" id="NBNE01000190">
    <property type="protein sequence ID" value="OWZ21768.1"/>
    <property type="molecule type" value="Genomic_DNA"/>
</dbReference>
<evidence type="ECO:0000313" key="1">
    <source>
        <dbReference type="EMBL" id="OWZ21768.1"/>
    </source>
</evidence>